<comment type="caution">
    <text evidence="1">The sequence shown here is derived from an EMBL/GenBank/DDBJ whole genome shotgun (WGS) entry which is preliminary data.</text>
</comment>
<accession>A0ABT8AMZ7</accession>
<keyword evidence="2" id="KW-1185">Reference proteome</keyword>
<organism evidence="1 2">
    <name type="scientific">Methylobacterium longum</name>
    <dbReference type="NCBI Taxonomy" id="767694"/>
    <lineage>
        <taxon>Bacteria</taxon>
        <taxon>Pseudomonadati</taxon>
        <taxon>Pseudomonadota</taxon>
        <taxon>Alphaproteobacteria</taxon>
        <taxon>Hyphomicrobiales</taxon>
        <taxon>Methylobacteriaceae</taxon>
        <taxon>Methylobacterium</taxon>
    </lineage>
</organism>
<evidence type="ECO:0008006" key="3">
    <source>
        <dbReference type="Google" id="ProtNLM"/>
    </source>
</evidence>
<name>A0ABT8AMZ7_9HYPH</name>
<protein>
    <recommendedName>
        <fullName evidence="3">PilZ domain-containing protein</fullName>
    </recommendedName>
</protein>
<gene>
    <name evidence="1" type="ORF">QWZ18_11625</name>
</gene>
<dbReference type="RefSeq" id="WP_238284641.1">
    <property type="nucleotide sequence ID" value="NZ_BPQS01000001.1"/>
</dbReference>
<proteinExistence type="predicted"/>
<sequence length="82" mass="9000">MPANPLKPRAGFSIATAAFGEPLRTIDCVVLVEGRRGAVIELSNPERLPDEFLLIATSIQIRRPCRVVERGADGVRVEFIRA</sequence>
<dbReference type="Proteomes" id="UP001244297">
    <property type="component" value="Unassembled WGS sequence"/>
</dbReference>
<evidence type="ECO:0000313" key="1">
    <source>
        <dbReference type="EMBL" id="MDN3571269.1"/>
    </source>
</evidence>
<evidence type="ECO:0000313" key="2">
    <source>
        <dbReference type="Proteomes" id="UP001244297"/>
    </source>
</evidence>
<dbReference type="EMBL" id="JAUFPT010000032">
    <property type="protein sequence ID" value="MDN3571269.1"/>
    <property type="molecule type" value="Genomic_DNA"/>
</dbReference>
<reference evidence="2" key="1">
    <citation type="journal article" date="2019" name="Int. J. Syst. Evol. Microbiol.">
        <title>The Global Catalogue of Microorganisms (GCM) 10K type strain sequencing project: providing services to taxonomists for standard genome sequencing and annotation.</title>
        <authorList>
            <consortium name="The Broad Institute Genomics Platform"/>
            <consortium name="The Broad Institute Genome Sequencing Center for Infectious Disease"/>
            <person name="Wu L."/>
            <person name="Ma J."/>
        </authorList>
    </citation>
    <scope>NUCLEOTIDE SEQUENCE [LARGE SCALE GENOMIC DNA]</scope>
    <source>
        <strain evidence="2">CECT 7806</strain>
    </source>
</reference>